<protein>
    <submittedName>
        <fullName evidence="1">Uncharacterized protein</fullName>
    </submittedName>
</protein>
<reference evidence="1 2" key="1">
    <citation type="submission" date="2024-01" db="EMBL/GenBank/DDBJ databases">
        <title>Comparative genomics of Cryptococcus and Kwoniella reveals pathogenesis evolution and contrasting modes of karyotype evolution via chromosome fusion or intercentromeric recombination.</title>
        <authorList>
            <person name="Coelho M.A."/>
            <person name="David-Palma M."/>
            <person name="Shea T."/>
            <person name="Bowers K."/>
            <person name="McGinley-Smith S."/>
            <person name="Mohammad A.W."/>
            <person name="Gnirke A."/>
            <person name="Yurkov A.M."/>
            <person name="Nowrousian M."/>
            <person name="Sun S."/>
            <person name="Cuomo C.A."/>
            <person name="Heitman J."/>
        </authorList>
    </citation>
    <scope>NUCLEOTIDE SEQUENCE [LARGE SCALE GENOMIC DNA]</scope>
    <source>
        <strain evidence="1 2">CBS 6074</strain>
    </source>
</reference>
<accession>A0AAX4K0K8</accession>
<dbReference type="EMBL" id="CP144104">
    <property type="protein sequence ID" value="WWC90694.1"/>
    <property type="molecule type" value="Genomic_DNA"/>
</dbReference>
<organism evidence="1 2">
    <name type="scientific">Kwoniella dendrophila CBS 6074</name>
    <dbReference type="NCBI Taxonomy" id="1295534"/>
    <lineage>
        <taxon>Eukaryota</taxon>
        <taxon>Fungi</taxon>
        <taxon>Dikarya</taxon>
        <taxon>Basidiomycota</taxon>
        <taxon>Agaricomycotina</taxon>
        <taxon>Tremellomycetes</taxon>
        <taxon>Tremellales</taxon>
        <taxon>Cryptococcaceae</taxon>
        <taxon>Kwoniella</taxon>
    </lineage>
</organism>
<dbReference type="Proteomes" id="UP001355207">
    <property type="component" value="Chromosome 7"/>
</dbReference>
<dbReference type="AlphaFoldDB" id="A0AAX4K0K8"/>
<evidence type="ECO:0000313" key="2">
    <source>
        <dbReference type="Proteomes" id="UP001355207"/>
    </source>
</evidence>
<evidence type="ECO:0000313" key="1">
    <source>
        <dbReference type="EMBL" id="WWC90694.1"/>
    </source>
</evidence>
<keyword evidence="2" id="KW-1185">Reference proteome</keyword>
<sequence>MNSAVATSHKESYYPATCFQFITVKKTSNNKGPASWETRVWLGRGFALTPEIKTAFNEYIQKVDKVTKDALEVGGFTDTQTAVNGIRNRLEHIDSDSFKRFPVNADTTSKLWDDISRASGRSAKGETIYGMLVLGVRDHGNPLSKSTRGWRSKLKFPSSKDTSSRPSLARYESLRGVRVYNSPRDPKLYIEAEQHIPRCGSDFLGQWSKTKDLSDKHLSKFMTNYPGIILAKAHEDALNLPFLEDIKHDYKSDPVEPEDPLIPVESMFVESQTDASSANPFKWTDGMESLI</sequence>
<name>A0AAX4K0K8_9TREE</name>
<gene>
    <name evidence="1" type="ORF">L201_005631</name>
</gene>
<proteinExistence type="predicted"/>
<dbReference type="RefSeq" id="XP_066077457.1">
    <property type="nucleotide sequence ID" value="XM_066221360.1"/>
</dbReference>
<dbReference type="GeneID" id="91096301"/>